<sequence length="179" mass="19746">MYSNFPASVCIRRAAGRGPRRRADRADGNYAGLVLTAEVTVPVACEVAFATLSDGWLYASWVVGASHIREVDPEWPAVGSRIHYRFGLWPVLIGDTTEVRTVEPPHRLELEARLWSIGSAWIRITLTEAEPGRTTIRMTERAARGPASLIPGLAQDVAFAARNQESLERLAALIRARAR</sequence>
<gene>
    <name evidence="1" type="ORF">DFR75_1011576</name>
</gene>
<dbReference type="CDD" id="cd07812">
    <property type="entry name" value="SRPBCC"/>
    <property type="match status" value="1"/>
</dbReference>
<dbReference type="SUPFAM" id="SSF55961">
    <property type="entry name" value="Bet v1-like"/>
    <property type="match status" value="1"/>
</dbReference>
<dbReference type="AlphaFoldDB" id="A0A4R6PU94"/>
<dbReference type="EMBL" id="SNXK01000001">
    <property type="protein sequence ID" value="TDP42465.1"/>
    <property type="molecule type" value="Genomic_DNA"/>
</dbReference>
<protein>
    <submittedName>
        <fullName evidence="1">Polyketide cyclase/dehydrase/lipid transport protein</fullName>
    </submittedName>
</protein>
<organism evidence="1 2">
    <name type="scientific">Nocardia ignorata</name>
    <dbReference type="NCBI Taxonomy" id="145285"/>
    <lineage>
        <taxon>Bacteria</taxon>
        <taxon>Bacillati</taxon>
        <taxon>Actinomycetota</taxon>
        <taxon>Actinomycetes</taxon>
        <taxon>Mycobacteriales</taxon>
        <taxon>Nocardiaceae</taxon>
        <taxon>Nocardia</taxon>
    </lineage>
</organism>
<dbReference type="Proteomes" id="UP000295087">
    <property type="component" value="Unassembled WGS sequence"/>
</dbReference>
<evidence type="ECO:0000313" key="1">
    <source>
        <dbReference type="EMBL" id="TDP42465.1"/>
    </source>
</evidence>
<dbReference type="Pfam" id="PF10604">
    <property type="entry name" value="Polyketide_cyc2"/>
    <property type="match status" value="1"/>
</dbReference>
<evidence type="ECO:0000313" key="2">
    <source>
        <dbReference type="Proteomes" id="UP000295087"/>
    </source>
</evidence>
<proteinExistence type="predicted"/>
<reference evidence="1 2" key="1">
    <citation type="submission" date="2019-03" db="EMBL/GenBank/DDBJ databases">
        <title>Genomic Encyclopedia of Type Strains, Phase IV (KMG-IV): sequencing the most valuable type-strain genomes for metagenomic binning, comparative biology and taxonomic classification.</title>
        <authorList>
            <person name="Goeker M."/>
        </authorList>
    </citation>
    <scope>NUCLEOTIDE SEQUENCE [LARGE SCALE GENOMIC DNA]</scope>
    <source>
        <strain evidence="1 2">DSM 44496</strain>
    </source>
</reference>
<keyword evidence="2" id="KW-1185">Reference proteome</keyword>
<dbReference type="InterPro" id="IPR019587">
    <property type="entry name" value="Polyketide_cyclase/dehydratase"/>
</dbReference>
<dbReference type="Gene3D" id="3.30.530.20">
    <property type="match status" value="1"/>
</dbReference>
<comment type="caution">
    <text evidence="1">The sequence shown here is derived from an EMBL/GenBank/DDBJ whole genome shotgun (WGS) entry which is preliminary data.</text>
</comment>
<dbReference type="InterPro" id="IPR023393">
    <property type="entry name" value="START-like_dom_sf"/>
</dbReference>
<name>A0A4R6PU94_NOCIG</name>
<accession>A0A4R6PU94</accession>